<evidence type="ECO:0000256" key="4">
    <source>
        <dbReference type="ARBA" id="ARBA00022691"/>
    </source>
</evidence>
<dbReference type="InParanoid" id="D8T5F8"/>
<keyword evidence="6 7" id="KW-0694">RNA-binding</keyword>
<dbReference type="PANTHER" id="PTHR10631">
    <property type="entry name" value="N 2 ,N 2 -DIMETHYLGUANOSINE TRNA METHYLTRANSFERASE"/>
    <property type="match status" value="1"/>
</dbReference>
<dbReference type="EMBL" id="GL377677">
    <property type="protein sequence ID" value="EFJ08074.1"/>
    <property type="molecule type" value="Genomic_DNA"/>
</dbReference>
<reference evidence="9 10" key="1">
    <citation type="journal article" date="2011" name="Science">
        <title>The Selaginella genome identifies genetic changes associated with the evolution of vascular plants.</title>
        <authorList>
            <person name="Banks J.A."/>
            <person name="Nishiyama T."/>
            <person name="Hasebe M."/>
            <person name="Bowman J.L."/>
            <person name="Gribskov M."/>
            <person name="dePamphilis C."/>
            <person name="Albert V.A."/>
            <person name="Aono N."/>
            <person name="Aoyama T."/>
            <person name="Ambrose B.A."/>
            <person name="Ashton N.W."/>
            <person name="Axtell M.J."/>
            <person name="Barker E."/>
            <person name="Barker M.S."/>
            <person name="Bennetzen J.L."/>
            <person name="Bonawitz N.D."/>
            <person name="Chapple C."/>
            <person name="Cheng C."/>
            <person name="Correa L.G."/>
            <person name="Dacre M."/>
            <person name="DeBarry J."/>
            <person name="Dreyer I."/>
            <person name="Elias M."/>
            <person name="Engstrom E.M."/>
            <person name="Estelle M."/>
            <person name="Feng L."/>
            <person name="Finet C."/>
            <person name="Floyd S.K."/>
            <person name="Frommer W.B."/>
            <person name="Fujita T."/>
            <person name="Gramzow L."/>
            <person name="Gutensohn M."/>
            <person name="Harholt J."/>
            <person name="Hattori M."/>
            <person name="Heyl A."/>
            <person name="Hirai T."/>
            <person name="Hiwatashi Y."/>
            <person name="Ishikawa M."/>
            <person name="Iwata M."/>
            <person name="Karol K.G."/>
            <person name="Koehler B."/>
            <person name="Kolukisaoglu U."/>
            <person name="Kubo M."/>
            <person name="Kurata T."/>
            <person name="Lalonde S."/>
            <person name="Li K."/>
            <person name="Li Y."/>
            <person name="Litt A."/>
            <person name="Lyons E."/>
            <person name="Manning G."/>
            <person name="Maruyama T."/>
            <person name="Michael T.P."/>
            <person name="Mikami K."/>
            <person name="Miyazaki S."/>
            <person name="Morinaga S."/>
            <person name="Murata T."/>
            <person name="Mueller-Roeber B."/>
            <person name="Nelson D.R."/>
            <person name="Obara M."/>
            <person name="Oguri Y."/>
            <person name="Olmstead R.G."/>
            <person name="Onodera N."/>
            <person name="Petersen B.L."/>
            <person name="Pils B."/>
            <person name="Prigge M."/>
            <person name="Rensing S.A."/>
            <person name="Riano-Pachon D.M."/>
            <person name="Roberts A.W."/>
            <person name="Sato Y."/>
            <person name="Scheller H.V."/>
            <person name="Schulz B."/>
            <person name="Schulz C."/>
            <person name="Shakirov E.V."/>
            <person name="Shibagaki N."/>
            <person name="Shinohara N."/>
            <person name="Shippen D.E."/>
            <person name="Soerensen I."/>
            <person name="Sotooka R."/>
            <person name="Sugimoto N."/>
            <person name="Sugita M."/>
            <person name="Sumikawa N."/>
            <person name="Tanurdzic M."/>
            <person name="Theissen G."/>
            <person name="Ulvskov P."/>
            <person name="Wakazuki S."/>
            <person name="Weng J.K."/>
            <person name="Willats W.W."/>
            <person name="Wipf D."/>
            <person name="Wolf P.G."/>
            <person name="Yang L."/>
            <person name="Zimmer A.D."/>
            <person name="Zhu Q."/>
            <person name="Mitros T."/>
            <person name="Hellsten U."/>
            <person name="Loque D."/>
            <person name="Otillar R."/>
            <person name="Salamov A."/>
            <person name="Schmutz J."/>
            <person name="Shapiro H."/>
            <person name="Lindquist E."/>
            <person name="Lucas S."/>
            <person name="Rokhsar D."/>
            <person name="Grigoriev I.V."/>
        </authorList>
    </citation>
    <scope>NUCLEOTIDE SEQUENCE [LARGE SCALE GENOMIC DNA]</scope>
</reference>
<evidence type="ECO:0000256" key="3">
    <source>
        <dbReference type="ARBA" id="ARBA00022679"/>
    </source>
</evidence>
<accession>D8T5F8</accession>
<protein>
    <recommendedName>
        <fullName evidence="7">tRNA (guanine(26)-N(2))-dimethyltransferase</fullName>
        <ecNumber evidence="7">2.1.1.216</ecNumber>
    </recommendedName>
</protein>
<proteinExistence type="inferred from homology"/>
<dbReference type="STRING" id="88036.D8T5F8"/>
<dbReference type="GO" id="GO:0002940">
    <property type="term" value="P:tRNA N2-guanine methylation"/>
    <property type="evidence" value="ECO:0000318"/>
    <property type="project" value="GO_Central"/>
</dbReference>
<dbReference type="HOGENOM" id="CLU_010862_5_1_1"/>
<dbReference type="Gene3D" id="3.30.56.70">
    <property type="entry name" value="N2,N2-dimethylguanosine tRNA methyltransferase, C-terminal domain"/>
    <property type="match status" value="1"/>
</dbReference>
<dbReference type="GO" id="GO:0000049">
    <property type="term" value="F:tRNA binding"/>
    <property type="evidence" value="ECO:0007669"/>
    <property type="project" value="UniProtKB-UniRule"/>
</dbReference>
<evidence type="ECO:0000256" key="7">
    <source>
        <dbReference type="PROSITE-ProRule" id="PRU00958"/>
    </source>
</evidence>
<keyword evidence="3 7" id="KW-0808">Transferase</keyword>
<feature type="region of interest" description="Disordered" evidence="8">
    <location>
        <begin position="1"/>
        <end position="28"/>
    </location>
</feature>
<dbReference type="Gramene" id="EFJ08074">
    <property type="protein sequence ID" value="EFJ08074"/>
    <property type="gene ID" value="SELMODRAFT_132457"/>
</dbReference>
<keyword evidence="10" id="KW-1185">Reference proteome</keyword>
<dbReference type="FunCoup" id="D8T5F8">
    <property type="interactions" value="397"/>
</dbReference>
<gene>
    <name evidence="9" type="ORF">SELMODRAFT_132457</name>
</gene>
<keyword evidence="5 7" id="KW-0819">tRNA processing</keyword>
<dbReference type="CDD" id="cd02440">
    <property type="entry name" value="AdoMet_MTases"/>
    <property type="match status" value="1"/>
</dbReference>
<dbReference type="GO" id="GO:0160104">
    <property type="term" value="F:tRNA (guanine(26)-N2)-dimethyltransferase activity"/>
    <property type="evidence" value="ECO:0007669"/>
    <property type="project" value="UniProtKB-UniRule"/>
</dbReference>
<dbReference type="eggNOG" id="KOG1253">
    <property type="taxonomic scope" value="Eukaryota"/>
</dbReference>
<evidence type="ECO:0000313" key="9">
    <source>
        <dbReference type="EMBL" id="EFJ08074.1"/>
    </source>
</evidence>
<dbReference type="SUPFAM" id="SSF53335">
    <property type="entry name" value="S-adenosyl-L-methionine-dependent methyltransferases"/>
    <property type="match status" value="1"/>
</dbReference>
<dbReference type="Proteomes" id="UP000001514">
    <property type="component" value="Unassembled WGS sequence"/>
</dbReference>
<dbReference type="PROSITE" id="PS51626">
    <property type="entry name" value="SAM_MT_TRM1"/>
    <property type="match status" value="1"/>
</dbReference>
<dbReference type="EC" id="2.1.1.216" evidence="7"/>
<evidence type="ECO:0000256" key="8">
    <source>
        <dbReference type="SAM" id="MobiDB-lite"/>
    </source>
</evidence>
<sequence length="427" mass="47139">MLVSTALPVPPDGLSRLPQPQQPTKELPKMERGLSFTTGNAFYRRESAVGRDLSVLAAIAYKREHGQLRALDALCGCGVRAMRYLVQASADFVWANDACDHLRPGILDNLRAVAPPSCSSCPTERWKVSTQDANKLLLGCYLADDYYDLIDVDSHGSNSVFFGSALAALKRGGLVYVTSTDGFSCSKRPYNALASYGTFTRRLPFINEIGLRMVIAGVVREAATRNLRMRPLFSHYSAHGPVFRIMLRMEHGELDLRTNYGFIAHCSECGAFQSVSWDELGQTSACSCSKKNTYTGPIWIGPLHNIAYLQTMSRVAKELNWIASPGFDMKKLDPETSKLTEVLDVMLEESNPALPCGYIGLHEIASRGKIPTPRRDTLTRGLQKEGYVVSRSQIEPNSLKTNASVAECIHVAQQLFALQHDKLSIQS</sequence>
<dbReference type="AlphaFoldDB" id="D8T5F8"/>
<dbReference type="InterPro" id="IPR042296">
    <property type="entry name" value="tRNA_met_Trm1_C"/>
</dbReference>
<dbReference type="InterPro" id="IPR029063">
    <property type="entry name" value="SAM-dependent_MTases_sf"/>
</dbReference>
<organism evidence="10">
    <name type="scientific">Selaginella moellendorffii</name>
    <name type="common">Spikemoss</name>
    <dbReference type="NCBI Taxonomy" id="88036"/>
    <lineage>
        <taxon>Eukaryota</taxon>
        <taxon>Viridiplantae</taxon>
        <taxon>Streptophyta</taxon>
        <taxon>Embryophyta</taxon>
        <taxon>Tracheophyta</taxon>
        <taxon>Lycopodiopsida</taxon>
        <taxon>Selaginellales</taxon>
        <taxon>Selaginellaceae</taxon>
        <taxon>Selaginella</taxon>
    </lineage>
</organism>
<evidence type="ECO:0000256" key="2">
    <source>
        <dbReference type="ARBA" id="ARBA00022603"/>
    </source>
</evidence>
<dbReference type="OMA" id="VFYNPVM"/>
<dbReference type="PANTHER" id="PTHR10631:SF9">
    <property type="entry name" value="TRNA (GUANINE(26)-N(2))-DIMETHYLTRANSFERASE"/>
    <property type="match status" value="1"/>
</dbReference>
<comment type="similarity">
    <text evidence="7">Belongs to the class I-like SAM-binding methyltransferase superfamily. Trm1 family.</text>
</comment>
<evidence type="ECO:0000256" key="5">
    <source>
        <dbReference type="ARBA" id="ARBA00022694"/>
    </source>
</evidence>
<dbReference type="Pfam" id="PF02005">
    <property type="entry name" value="TRM"/>
    <property type="match status" value="1"/>
</dbReference>
<evidence type="ECO:0000313" key="10">
    <source>
        <dbReference type="Proteomes" id="UP000001514"/>
    </source>
</evidence>
<dbReference type="Gene3D" id="3.40.50.150">
    <property type="entry name" value="Vaccinia Virus protein VP39"/>
    <property type="match status" value="1"/>
</dbReference>
<name>D8T5F8_SELML</name>
<evidence type="ECO:0000256" key="1">
    <source>
        <dbReference type="ARBA" id="ARBA00022555"/>
    </source>
</evidence>
<comment type="catalytic activity">
    <reaction evidence="7">
        <text>guanosine(26) in tRNA + 2 S-adenosyl-L-methionine = N(2)-dimethylguanosine(26) in tRNA + 2 S-adenosyl-L-homocysteine + 2 H(+)</text>
        <dbReference type="Rhea" id="RHEA:43140"/>
        <dbReference type="Rhea" id="RHEA-COMP:10359"/>
        <dbReference type="Rhea" id="RHEA-COMP:10360"/>
        <dbReference type="ChEBI" id="CHEBI:15378"/>
        <dbReference type="ChEBI" id="CHEBI:57856"/>
        <dbReference type="ChEBI" id="CHEBI:59789"/>
        <dbReference type="ChEBI" id="CHEBI:74269"/>
        <dbReference type="ChEBI" id="CHEBI:74513"/>
        <dbReference type="EC" id="2.1.1.216"/>
    </reaction>
</comment>
<dbReference type="GO" id="GO:0005634">
    <property type="term" value="C:nucleus"/>
    <property type="evidence" value="ECO:0000318"/>
    <property type="project" value="GO_Central"/>
</dbReference>
<dbReference type="InterPro" id="IPR002905">
    <property type="entry name" value="Trm1"/>
</dbReference>
<keyword evidence="2 7" id="KW-0489">Methyltransferase</keyword>
<evidence type="ECO:0000256" key="6">
    <source>
        <dbReference type="ARBA" id="ARBA00022884"/>
    </source>
</evidence>
<keyword evidence="4 7" id="KW-0949">S-adenosyl-L-methionine</keyword>
<dbReference type="KEGG" id="smo:SELMODRAFT_132457"/>
<keyword evidence="1 7" id="KW-0820">tRNA-binding</keyword>